<evidence type="ECO:0000256" key="6">
    <source>
        <dbReference type="ARBA" id="ARBA00023125"/>
    </source>
</evidence>
<sequence>MIRRHRLRGPTVTMSIYLDPQTDLLILKAKDRSGRSKSAEALIRLRDHLEKFPDFYNSEMAEVIPNNLEPKSQN</sequence>
<keyword evidence="5" id="KW-0184">Conjugation</keyword>
<dbReference type="Pfam" id="PF05509">
    <property type="entry name" value="TraY"/>
    <property type="match status" value="1"/>
</dbReference>
<evidence type="ECO:0000256" key="3">
    <source>
        <dbReference type="ARBA" id="ARBA00020541"/>
    </source>
</evidence>
<dbReference type="AlphaFoldDB" id="A0A0G3B3I6"/>
<evidence type="ECO:0000256" key="5">
    <source>
        <dbReference type="ARBA" id="ARBA00022971"/>
    </source>
</evidence>
<evidence type="ECO:0000256" key="4">
    <source>
        <dbReference type="ARBA" id="ARBA00022490"/>
    </source>
</evidence>
<dbReference type="RefSeq" id="WP_008324165.1">
    <property type="nucleotide sequence ID" value="NZ_KP900016.1"/>
</dbReference>
<dbReference type="GeneID" id="99708370"/>
<gene>
    <name evidence="7" type="primary">traY</name>
    <name evidence="7" type="ORF">pP10164-NDM_0087</name>
</gene>
<name>A0A0G3B3I6_9ENTR</name>
<evidence type="ECO:0000256" key="1">
    <source>
        <dbReference type="ARBA" id="ARBA00004496"/>
    </source>
</evidence>
<comment type="subcellular location">
    <subcellularLocation>
        <location evidence="1">Cytoplasm</location>
    </subcellularLocation>
</comment>
<comment type="similarity">
    <text evidence="2">Belongs to the TraY family.</text>
</comment>
<evidence type="ECO:0000313" key="7">
    <source>
        <dbReference type="EMBL" id="AKJ21272.1"/>
    </source>
</evidence>
<reference evidence="7" key="1">
    <citation type="journal article" date="2015" name="Front. Microbiol.">
        <title>Production of plasmid-encoding NDM-1 in clinical Raoultella ornithinolytica and Leclercia adecarboxylata from China.</title>
        <authorList>
            <person name="Sun F."/>
            <person name="Yin Z."/>
            <person name="Feng J."/>
            <person name="Qiu Y."/>
            <person name="Zhang D."/>
            <person name="Luo W."/>
            <person name="Yang H."/>
            <person name="Yang W."/>
            <person name="Wang J."/>
            <person name="Chen W."/>
            <person name="Xia P."/>
            <person name="Zhou D."/>
        </authorList>
    </citation>
    <scope>NUCLEOTIDE SEQUENCE</scope>
    <source>
        <strain evidence="7">P10164</strain>
        <plasmid evidence="7">pP10164-NDM</plasmid>
    </source>
</reference>
<dbReference type="InterPro" id="IPR008876">
    <property type="entry name" value="TraY"/>
</dbReference>
<keyword evidence="6" id="KW-0238">DNA-binding</keyword>
<evidence type="ECO:0000256" key="2">
    <source>
        <dbReference type="ARBA" id="ARBA00007183"/>
    </source>
</evidence>
<dbReference type="EMBL" id="KP900016">
    <property type="protein sequence ID" value="AKJ21272.1"/>
    <property type="molecule type" value="Genomic_DNA"/>
</dbReference>
<reference evidence="7" key="2">
    <citation type="submission" date="2015-03" db="EMBL/GenBank/DDBJ databases">
        <authorList>
            <person name="Chen Z."/>
            <person name="Feng J."/>
            <person name="Fang H."/>
            <person name="Li Y."/>
            <person name="Chen X."/>
            <person name="Guo X."/>
            <person name="Chen W."/>
            <person name="Wang L."/>
            <person name="Lin L."/>
            <person name="Yang H."/>
            <person name="Yang W."/>
            <person name="Wang J."/>
            <person name="Yin Z."/>
            <person name="Liu C."/>
            <person name="Zhou D."/>
        </authorList>
    </citation>
    <scope>NUCLEOTIDE SEQUENCE</scope>
    <source>
        <strain evidence="7">P10164</strain>
        <plasmid evidence="7">pP10164-NDM</plasmid>
    </source>
</reference>
<geneLocation type="plasmid" evidence="7">
    <name>pP10164-NDM</name>
</geneLocation>
<keyword evidence="7" id="KW-0614">Plasmid</keyword>
<dbReference type="GO" id="GO:0003677">
    <property type="term" value="F:DNA binding"/>
    <property type="evidence" value="ECO:0007669"/>
    <property type="project" value="UniProtKB-KW"/>
</dbReference>
<organism evidence="7">
    <name type="scientific">Leclercia adecarboxylata</name>
    <dbReference type="NCBI Taxonomy" id="83655"/>
    <lineage>
        <taxon>Bacteria</taxon>
        <taxon>Pseudomonadati</taxon>
        <taxon>Pseudomonadota</taxon>
        <taxon>Gammaproteobacteria</taxon>
        <taxon>Enterobacterales</taxon>
        <taxon>Enterobacteriaceae</taxon>
        <taxon>Leclercia</taxon>
    </lineage>
</organism>
<keyword evidence="4" id="KW-0963">Cytoplasm</keyword>
<protein>
    <recommendedName>
        <fullName evidence="3">Relaxosome protein TraY</fullName>
    </recommendedName>
</protein>
<proteinExistence type="inferred from homology"/>
<accession>A0A0G3B3I6</accession>
<dbReference type="GO" id="GO:0005737">
    <property type="term" value="C:cytoplasm"/>
    <property type="evidence" value="ECO:0007669"/>
    <property type="project" value="UniProtKB-SubCell"/>
</dbReference>